<dbReference type="RefSeq" id="WP_231448131.1">
    <property type="nucleotide sequence ID" value="NZ_JAJOMB010000021.1"/>
</dbReference>
<dbReference type="Proteomes" id="UP001138997">
    <property type="component" value="Unassembled WGS sequence"/>
</dbReference>
<accession>A0A9X1SWQ2</accession>
<organism evidence="1 2">
    <name type="scientific">Kineosporia babensis</name>
    <dbReference type="NCBI Taxonomy" id="499548"/>
    <lineage>
        <taxon>Bacteria</taxon>
        <taxon>Bacillati</taxon>
        <taxon>Actinomycetota</taxon>
        <taxon>Actinomycetes</taxon>
        <taxon>Kineosporiales</taxon>
        <taxon>Kineosporiaceae</taxon>
        <taxon>Kineosporia</taxon>
    </lineage>
</organism>
<proteinExistence type="predicted"/>
<evidence type="ECO:0000313" key="1">
    <source>
        <dbReference type="EMBL" id="MCD5315327.1"/>
    </source>
</evidence>
<sequence>MLSPTHDEATKRLERLADRLRVVGPRLGARQGPEAADLLGQVRAGLQKIADLTADADGEPRRPVPVLSAYALADQAMVLGHDLLRGGERTDLFRSEAVAAVRAVHDLV</sequence>
<evidence type="ECO:0000313" key="2">
    <source>
        <dbReference type="Proteomes" id="UP001138997"/>
    </source>
</evidence>
<reference evidence="1" key="1">
    <citation type="submission" date="2021-11" db="EMBL/GenBank/DDBJ databases">
        <title>Streptomyces corallinus and Kineosporia corallina sp. nov., two new coral-derived marine actinobacteria.</title>
        <authorList>
            <person name="Buangrab K."/>
            <person name="Sutthacheep M."/>
            <person name="Yeemin T."/>
            <person name="Harunari E."/>
            <person name="Igarashi Y."/>
            <person name="Sripreechasak P."/>
            <person name="Kanchanasin P."/>
            <person name="Tanasupawat S."/>
            <person name="Phongsopitanun W."/>
        </authorList>
    </citation>
    <scope>NUCLEOTIDE SEQUENCE</scope>
    <source>
        <strain evidence="1">JCM 31032</strain>
    </source>
</reference>
<comment type="caution">
    <text evidence="1">The sequence shown here is derived from an EMBL/GenBank/DDBJ whole genome shotgun (WGS) entry which is preliminary data.</text>
</comment>
<dbReference type="EMBL" id="JAJOMB010000021">
    <property type="protein sequence ID" value="MCD5315327.1"/>
    <property type="molecule type" value="Genomic_DNA"/>
</dbReference>
<gene>
    <name evidence="1" type="ORF">LR394_30935</name>
</gene>
<dbReference type="AlphaFoldDB" id="A0A9X1SWQ2"/>
<name>A0A9X1SWQ2_9ACTN</name>
<keyword evidence="2" id="KW-1185">Reference proteome</keyword>
<protein>
    <submittedName>
        <fullName evidence="1">Uncharacterized protein</fullName>
    </submittedName>
</protein>